<organism evidence="2 3">
    <name type="scientific">Antrihabitans stalagmiti</name>
    <dbReference type="NCBI Taxonomy" id="2799499"/>
    <lineage>
        <taxon>Bacteria</taxon>
        <taxon>Bacillati</taxon>
        <taxon>Actinomycetota</taxon>
        <taxon>Actinomycetes</taxon>
        <taxon>Mycobacteriales</taxon>
        <taxon>Nocardiaceae</taxon>
        <taxon>Antrihabitans</taxon>
    </lineage>
</organism>
<sequence length="243" mass="27220">MIYQLFERPADEYLAISTERITIMYSTSTLVAPNDTSLALASLFTSRPAAGLEVETNVLRRWALEYLSKSHPDLGRKGAVCPFTSPSIKKDLFWVSFLKGAELERDAISGALTEVIRQFQSSEPVEEKDEMLKTVILVFPDLEDYSIVDEIQLEFKNMFIKYGLMVGQFYPGCGEGGLWNPHFRPLDAPYPMIAIRTMTASDYPFLTGSEEWASAYLSRFAPGIPARVRNDMVQRIVAGGVPA</sequence>
<name>A0A934NSJ9_9NOCA</name>
<feature type="domain" description="DUF6875" evidence="1">
    <location>
        <begin position="59"/>
        <end position="230"/>
    </location>
</feature>
<dbReference type="InterPro" id="IPR049240">
    <property type="entry name" value="DUF6875"/>
</dbReference>
<protein>
    <recommendedName>
        <fullName evidence="1">DUF6875 domain-containing protein</fullName>
    </recommendedName>
</protein>
<evidence type="ECO:0000259" key="1">
    <source>
        <dbReference type="Pfam" id="PF21780"/>
    </source>
</evidence>
<dbReference type="Pfam" id="PF21780">
    <property type="entry name" value="DUF6875"/>
    <property type="match status" value="1"/>
</dbReference>
<dbReference type="Proteomes" id="UP000655868">
    <property type="component" value="Unassembled WGS sequence"/>
</dbReference>
<dbReference type="AlphaFoldDB" id="A0A934NSJ9"/>
<reference evidence="2" key="1">
    <citation type="submission" date="2020-12" db="EMBL/GenBank/DDBJ databases">
        <title>Antrihabitans popcorni sp. nov. and Antrihabitans auranticaus sp. nov., isolated from a larva cave.</title>
        <authorList>
            <person name="Lee S.D."/>
            <person name="Kim I.S."/>
        </authorList>
    </citation>
    <scope>NUCLEOTIDE SEQUENCE</scope>
    <source>
        <strain evidence="2">YC3-6</strain>
    </source>
</reference>
<gene>
    <name evidence="2" type="ORF">JGU71_16730</name>
</gene>
<keyword evidence="3" id="KW-1185">Reference proteome</keyword>
<evidence type="ECO:0000313" key="3">
    <source>
        <dbReference type="Proteomes" id="UP000655868"/>
    </source>
</evidence>
<dbReference type="RefSeq" id="WP_199705422.1">
    <property type="nucleotide sequence ID" value="NZ_JAEMNV010000005.1"/>
</dbReference>
<evidence type="ECO:0000313" key="2">
    <source>
        <dbReference type="EMBL" id="MBJ8340538.1"/>
    </source>
</evidence>
<proteinExistence type="predicted"/>
<dbReference type="EMBL" id="JAEMNV010000005">
    <property type="protein sequence ID" value="MBJ8340538.1"/>
    <property type="molecule type" value="Genomic_DNA"/>
</dbReference>
<comment type="caution">
    <text evidence="2">The sequence shown here is derived from an EMBL/GenBank/DDBJ whole genome shotgun (WGS) entry which is preliminary data.</text>
</comment>
<accession>A0A934NSJ9</accession>